<dbReference type="RefSeq" id="WP_377345987.1">
    <property type="nucleotide sequence ID" value="NZ_JBHLTP010000004.1"/>
</dbReference>
<reference evidence="2 3" key="1">
    <citation type="submission" date="2024-09" db="EMBL/GenBank/DDBJ databases">
        <authorList>
            <person name="Sun Q."/>
            <person name="Mori K."/>
        </authorList>
    </citation>
    <scope>NUCLEOTIDE SEQUENCE [LARGE SCALE GENOMIC DNA]</scope>
    <source>
        <strain evidence="2 3">NCAIM B.02529</strain>
    </source>
</reference>
<comment type="caution">
    <text evidence="2">The sequence shown here is derived from an EMBL/GenBank/DDBJ whole genome shotgun (WGS) entry which is preliminary data.</text>
</comment>
<keyword evidence="1" id="KW-0472">Membrane</keyword>
<accession>A0ABV6LLZ0</accession>
<keyword evidence="3" id="KW-1185">Reference proteome</keyword>
<name>A0ABV6LLZ0_9BACI</name>
<evidence type="ECO:0000256" key="1">
    <source>
        <dbReference type="SAM" id="Phobius"/>
    </source>
</evidence>
<sequence>MNMLLEYILDFDLVSDPWLYSFYVSLFLSIALNRVFISLINGTSSWMTNQWDIRSHQSFQVSGEMNRMESANHIVSWIHKTIKKQESSSDGDYYLIIQ</sequence>
<keyword evidence="1" id="KW-0812">Transmembrane</keyword>
<protein>
    <submittedName>
        <fullName evidence="2">Uncharacterized protein</fullName>
    </submittedName>
</protein>
<gene>
    <name evidence="2" type="ORF">ACFFGV_06970</name>
</gene>
<feature type="transmembrane region" description="Helical" evidence="1">
    <location>
        <begin position="20"/>
        <end position="40"/>
    </location>
</feature>
<dbReference type="Proteomes" id="UP001589836">
    <property type="component" value="Unassembled WGS sequence"/>
</dbReference>
<dbReference type="EMBL" id="JBHLTP010000004">
    <property type="protein sequence ID" value="MFC0523322.1"/>
    <property type="molecule type" value="Genomic_DNA"/>
</dbReference>
<evidence type="ECO:0000313" key="3">
    <source>
        <dbReference type="Proteomes" id="UP001589836"/>
    </source>
</evidence>
<evidence type="ECO:0000313" key="2">
    <source>
        <dbReference type="EMBL" id="MFC0523322.1"/>
    </source>
</evidence>
<organism evidence="2 3">
    <name type="scientific">Pontibacillus salicampi</name>
    <dbReference type="NCBI Taxonomy" id="1449801"/>
    <lineage>
        <taxon>Bacteria</taxon>
        <taxon>Bacillati</taxon>
        <taxon>Bacillota</taxon>
        <taxon>Bacilli</taxon>
        <taxon>Bacillales</taxon>
        <taxon>Bacillaceae</taxon>
        <taxon>Pontibacillus</taxon>
    </lineage>
</organism>
<proteinExistence type="predicted"/>
<keyword evidence="1" id="KW-1133">Transmembrane helix</keyword>